<evidence type="ECO:0000256" key="1">
    <source>
        <dbReference type="ARBA" id="ARBA00022729"/>
    </source>
</evidence>
<dbReference type="InterPro" id="IPR024418">
    <property type="entry name" value="DUF3862"/>
</dbReference>
<evidence type="ECO:0000313" key="5">
    <source>
        <dbReference type="Proteomes" id="UP001321861"/>
    </source>
</evidence>
<gene>
    <name evidence="4" type="ORF">XA3_14530</name>
</gene>
<reference evidence="4 5" key="1">
    <citation type="journal article" date="2023" name="Microbiol. Spectr.">
        <title>Symbiosis of Carpenter Bees with Uncharacterized Lactic Acid Bacteria Showing NAD Auxotrophy.</title>
        <authorList>
            <person name="Kawasaki S."/>
            <person name="Ozawa K."/>
            <person name="Mori T."/>
            <person name="Yamamoto A."/>
            <person name="Ito M."/>
            <person name="Ohkuma M."/>
            <person name="Sakamoto M."/>
            <person name="Matsutani M."/>
        </authorList>
    </citation>
    <scope>NUCLEOTIDE SEQUENCE [LARGE SCALE GENOMIC DNA]</scope>
    <source>
        <strain evidence="4 5">XA3</strain>
    </source>
</reference>
<evidence type="ECO:0008006" key="6">
    <source>
        <dbReference type="Google" id="ProtNLM"/>
    </source>
</evidence>
<keyword evidence="1" id="KW-0732">Signal</keyword>
<keyword evidence="3" id="KW-1133">Transmembrane helix</keyword>
<sequence length="303" mass="33024">MDNFENNNNFPNNVPKRQNDIPMNQQDDSQNEIQVPMEEKKKKPFYKKWWIWLIIVLVIAAIVTVTFLMLYNKKDSSEMSTQKNNSSVSSSVKMKNKSKKDRENKKNSSSGANTQPNSSAASGNKSTSNAAVGKTGSALEVFNSILIGDTATNGNGGVSEAELQAKLGNPQKTEELTYEGKSAKKETWGSVVGLTQGSGTMVILVQDGDAYRAVSKTSVGISGDPKKAEFTLDQYNQLQIANLSSEQAVQTLGQPNAMTTSLINGTNFTSYTWNTSVKGEKDAFFTIAFTNNIATTKDQQGLK</sequence>
<feature type="compositionally biased region" description="Low complexity" evidence="2">
    <location>
        <begin position="83"/>
        <end position="93"/>
    </location>
</feature>
<dbReference type="Pfam" id="PF12978">
    <property type="entry name" value="DUF3862"/>
    <property type="match status" value="1"/>
</dbReference>
<feature type="compositionally biased region" description="Polar residues" evidence="2">
    <location>
        <begin position="111"/>
        <end position="130"/>
    </location>
</feature>
<organism evidence="4 5">
    <name type="scientific">Xylocopilactobacillus apicola</name>
    <dbReference type="NCBI Taxonomy" id="2932184"/>
    <lineage>
        <taxon>Bacteria</taxon>
        <taxon>Bacillati</taxon>
        <taxon>Bacillota</taxon>
        <taxon>Bacilli</taxon>
        <taxon>Lactobacillales</taxon>
        <taxon>Lactobacillaceae</taxon>
        <taxon>Xylocopilactobacillus</taxon>
    </lineage>
</organism>
<feature type="compositionally biased region" description="Low complexity" evidence="2">
    <location>
        <begin position="1"/>
        <end position="13"/>
    </location>
</feature>
<dbReference type="EMBL" id="AP026802">
    <property type="protein sequence ID" value="BDR59012.1"/>
    <property type="molecule type" value="Genomic_DNA"/>
</dbReference>
<dbReference type="InterPro" id="IPR037873">
    <property type="entry name" value="BamE-like"/>
</dbReference>
<feature type="region of interest" description="Disordered" evidence="2">
    <location>
        <begin position="1"/>
        <end position="30"/>
    </location>
</feature>
<keyword evidence="5" id="KW-1185">Reference proteome</keyword>
<dbReference type="RefSeq" id="WP_317634827.1">
    <property type="nucleotide sequence ID" value="NZ_AP026802.1"/>
</dbReference>
<dbReference type="KEGG" id="xap:XA3_14530"/>
<dbReference type="AlphaFoldDB" id="A0AAU9DDV0"/>
<dbReference type="Proteomes" id="UP001321861">
    <property type="component" value="Chromosome"/>
</dbReference>
<dbReference type="Gene3D" id="3.30.1450.10">
    <property type="match status" value="2"/>
</dbReference>
<name>A0AAU9DDV0_9LACO</name>
<keyword evidence="3" id="KW-0812">Transmembrane</keyword>
<protein>
    <recommendedName>
        <fullName evidence="6">DUF3862 domain-containing protein</fullName>
    </recommendedName>
</protein>
<keyword evidence="3" id="KW-0472">Membrane</keyword>
<proteinExistence type="predicted"/>
<feature type="transmembrane region" description="Helical" evidence="3">
    <location>
        <begin position="49"/>
        <end position="71"/>
    </location>
</feature>
<evidence type="ECO:0000313" key="4">
    <source>
        <dbReference type="EMBL" id="BDR59012.1"/>
    </source>
</evidence>
<accession>A0AAU9DDV0</accession>
<feature type="region of interest" description="Disordered" evidence="2">
    <location>
        <begin position="76"/>
        <end position="130"/>
    </location>
</feature>
<evidence type="ECO:0000256" key="3">
    <source>
        <dbReference type="SAM" id="Phobius"/>
    </source>
</evidence>
<evidence type="ECO:0000256" key="2">
    <source>
        <dbReference type="SAM" id="MobiDB-lite"/>
    </source>
</evidence>
<feature type="compositionally biased region" description="Polar residues" evidence="2">
    <location>
        <begin position="21"/>
        <end position="30"/>
    </location>
</feature>